<reference evidence="2 3" key="1">
    <citation type="submission" date="2021-03" db="EMBL/GenBank/DDBJ databases">
        <title>Genomic Encyclopedia of Type Strains, Phase IV (KMG-IV): sequencing the most valuable type-strain genomes for metagenomic binning, comparative biology and taxonomic classification.</title>
        <authorList>
            <person name="Goeker M."/>
        </authorList>
    </citation>
    <scope>NUCLEOTIDE SEQUENCE [LARGE SCALE GENOMIC DNA]</scope>
    <source>
        <strain evidence="2 3">DSM 25790</strain>
    </source>
</reference>
<dbReference type="InterPro" id="IPR015942">
    <property type="entry name" value="Asp/Glu/hydantoin_racemase"/>
</dbReference>
<evidence type="ECO:0000313" key="2">
    <source>
        <dbReference type="EMBL" id="MBP2258886.1"/>
    </source>
</evidence>
<comment type="caution">
    <text evidence="2">The sequence shown here is derived from an EMBL/GenBank/DDBJ whole genome shotgun (WGS) entry which is preliminary data.</text>
</comment>
<proteinExistence type="inferred from homology"/>
<gene>
    <name evidence="2" type="ORF">J2Z81_002874</name>
</gene>
<comment type="similarity">
    <text evidence="1">Belongs to the HyuE racemase family.</text>
</comment>
<dbReference type="EC" id="5.1.99.3" evidence="2"/>
<name>A0ABS4SCQ4_9BACI</name>
<accession>A0ABS4SCQ4</accession>
<dbReference type="PANTHER" id="PTHR28047:SF5">
    <property type="entry name" value="PROTEIN DCG1"/>
    <property type="match status" value="1"/>
</dbReference>
<dbReference type="RefSeq" id="WP_226371625.1">
    <property type="nucleotide sequence ID" value="NZ_JAGIKX010000040.1"/>
</dbReference>
<sequence>MKIAHVLPVNTNENRIKNIKDELIKHLNPGTKLDIITYDNGPNDLEYFYYDHWATNLMIKDKNKLNSYDAISIACFYDPGVRVLRELLDIPVTGISQASVLFAQLYGHKYGILIGRDKSLSKMQDNMKLYGMEDRINWKSLDMTVKELQNNNDSNLLEVAKKLTEETIKEDKSEVIILGCGALSGLEIKLANIFQIPVINPIVAGAKLAETLGSLKLSAELTTSKLFDYENDYLK</sequence>
<dbReference type="Proteomes" id="UP001519294">
    <property type="component" value="Unassembled WGS sequence"/>
</dbReference>
<protein>
    <submittedName>
        <fullName evidence="2">Allantoin racemase</fullName>
        <ecNumber evidence="2">5.1.99.3</ecNumber>
    </submittedName>
</protein>
<evidence type="ECO:0000256" key="1">
    <source>
        <dbReference type="ARBA" id="ARBA00038414"/>
    </source>
</evidence>
<dbReference type="Gene3D" id="3.40.50.12500">
    <property type="match status" value="1"/>
</dbReference>
<dbReference type="InterPro" id="IPR052186">
    <property type="entry name" value="Hydantoin_racemase-like"/>
</dbReference>
<keyword evidence="3" id="KW-1185">Reference proteome</keyword>
<keyword evidence="2" id="KW-0413">Isomerase</keyword>
<dbReference type="EMBL" id="JAGIKX010000040">
    <property type="protein sequence ID" value="MBP2258886.1"/>
    <property type="molecule type" value="Genomic_DNA"/>
</dbReference>
<organism evidence="2 3">
    <name type="scientific">Virgibacillus alimentarius</name>
    <dbReference type="NCBI Taxonomy" id="698769"/>
    <lineage>
        <taxon>Bacteria</taxon>
        <taxon>Bacillati</taxon>
        <taxon>Bacillota</taxon>
        <taxon>Bacilli</taxon>
        <taxon>Bacillales</taxon>
        <taxon>Bacillaceae</taxon>
        <taxon>Virgibacillus</taxon>
    </lineage>
</organism>
<dbReference type="Pfam" id="PF01177">
    <property type="entry name" value="Asp_Glu_race"/>
    <property type="match status" value="1"/>
</dbReference>
<dbReference type="PANTHER" id="PTHR28047">
    <property type="entry name" value="PROTEIN DCG1"/>
    <property type="match status" value="1"/>
</dbReference>
<dbReference type="GO" id="GO:0047653">
    <property type="term" value="F:allantoin racemase activity"/>
    <property type="evidence" value="ECO:0007669"/>
    <property type="project" value="UniProtKB-EC"/>
</dbReference>
<evidence type="ECO:0000313" key="3">
    <source>
        <dbReference type="Proteomes" id="UP001519294"/>
    </source>
</evidence>
<dbReference type="InterPro" id="IPR053714">
    <property type="entry name" value="Iso_Racemase_Enz_sf"/>
</dbReference>